<feature type="compositionally biased region" description="Acidic residues" evidence="1">
    <location>
        <begin position="272"/>
        <end position="282"/>
    </location>
</feature>
<dbReference type="PANTHER" id="PTHR46444:SF19">
    <property type="entry name" value="OS02G0745600 PROTEIN"/>
    <property type="match status" value="1"/>
</dbReference>
<organism evidence="3">
    <name type="scientific">Solanum chacoense</name>
    <name type="common">Chaco potato</name>
    <dbReference type="NCBI Taxonomy" id="4108"/>
    <lineage>
        <taxon>Eukaryota</taxon>
        <taxon>Viridiplantae</taxon>
        <taxon>Streptophyta</taxon>
        <taxon>Embryophyta</taxon>
        <taxon>Tracheophyta</taxon>
        <taxon>Spermatophyta</taxon>
        <taxon>Magnoliopsida</taxon>
        <taxon>eudicotyledons</taxon>
        <taxon>Gunneridae</taxon>
        <taxon>Pentapetalae</taxon>
        <taxon>asterids</taxon>
        <taxon>lamiids</taxon>
        <taxon>Solanales</taxon>
        <taxon>Solanaceae</taxon>
        <taxon>Solanoideae</taxon>
        <taxon>Solaneae</taxon>
        <taxon>Solanum</taxon>
    </lineage>
</organism>
<dbReference type="SMART" id="SM00767">
    <property type="entry name" value="DCD"/>
    <property type="match status" value="1"/>
</dbReference>
<accession>A0A0V0HU85</accession>
<protein>
    <submittedName>
        <fullName evidence="3">Putative ovule protein</fullName>
    </submittedName>
</protein>
<dbReference type="AlphaFoldDB" id="A0A0V0HU85"/>
<dbReference type="InterPro" id="IPR013989">
    <property type="entry name" value="Dev_and_cell_death_domain"/>
</dbReference>
<evidence type="ECO:0000259" key="2">
    <source>
        <dbReference type="PROSITE" id="PS51222"/>
    </source>
</evidence>
<dbReference type="PROSITE" id="PS51222">
    <property type="entry name" value="DCD"/>
    <property type="match status" value="1"/>
</dbReference>
<proteinExistence type="predicted"/>
<feature type="region of interest" description="Disordered" evidence="1">
    <location>
        <begin position="265"/>
        <end position="288"/>
    </location>
</feature>
<sequence>MKKMEDAEVKPSSMIDQAFLPIIDSAGVSPSVASLAPSSSICIASSQDKEKDEEAFMDLSGFIFLCNRETKLDCFKFRVFGVGSNKKEMVEKIKPRTKLFLFDIELRLLYGVYEATSTGGINLEAHAFGGKFPAQVKFQIFKECLPLQESSFRHVIMNNYHRRKFEPELNGYQVRNLLSLFCPLTTSATAAVVSHPLAPCLANVGLPKIMPALAVEDQVKLLSYPQEVGSSMANVGPLNTNPVFAKELQDEPKHQPRLSTAFVDEQNTGDSVDIDSSEDTQDESDRQDDISGFILVW</sequence>
<name>A0A0V0HU85_SOLCH</name>
<evidence type="ECO:0000256" key="1">
    <source>
        <dbReference type="SAM" id="MobiDB-lite"/>
    </source>
</evidence>
<evidence type="ECO:0000313" key="3">
    <source>
        <dbReference type="EMBL" id="JAP23699.1"/>
    </source>
</evidence>
<reference evidence="3" key="1">
    <citation type="submission" date="2015-12" db="EMBL/GenBank/DDBJ databases">
        <title>Gene expression during late stages of embryo sac development: a critical building block for successful pollen-pistil interactions.</title>
        <authorList>
            <person name="Liu Y."/>
            <person name="Joly V."/>
            <person name="Sabar M."/>
            <person name="Matton D.P."/>
        </authorList>
    </citation>
    <scope>NUCLEOTIDE SEQUENCE</scope>
</reference>
<feature type="domain" description="DCD" evidence="2">
    <location>
        <begin position="57"/>
        <end position="183"/>
    </location>
</feature>
<dbReference type="PANTHER" id="PTHR46444">
    <property type="entry name" value="DCD (DEVELOPMENT AND CELL DEATH) DOMAIN PROTEIN-RELATED"/>
    <property type="match status" value="1"/>
</dbReference>
<dbReference type="Pfam" id="PF10539">
    <property type="entry name" value="Dev_Cell_Death"/>
    <property type="match status" value="1"/>
</dbReference>
<dbReference type="EMBL" id="GEDG01015192">
    <property type="protein sequence ID" value="JAP23699.1"/>
    <property type="molecule type" value="Transcribed_RNA"/>
</dbReference>